<dbReference type="EMBL" id="CP031093">
    <property type="protein sequence ID" value="QCF26623.1"/>
    <property type="molecule type" value="Genomic_DNA"/>
</dbReference>
<gene>
    <name evidence="2" type="ORF">soil367_12160</name>
</gene>
<feature type="signal peptide" evidence="1">
    <location>
        <begin position="1"/>
        <end position="17"/>
    </location>
</feature>
<dbReference type="Proteomes" id="UP000298049">
    <property type="component" value="Chromosome"/>
</dbReference>
<accession>A0A4P7XIR2</accession>
<dbReference type="RefSeq" id="WP_136549329.1">
    <property type="nucleotide sequence ID" value="NZ_CP031093.1"/>
</dbReference>
<keyword evidence="3" id="KW-1185">Reference proteome</keyword>
<reference evidence="2 3" key="1">
    <citation type="submission" date="2018-07" db="EMBL/GenBank/DDBJ databases">
        <title>Marsedoiliclastica nanhaica gen. nov. sp. nov., a novel marine hydrocarbonoclastic bacterium isolated from an in-situ enriched hydrocarbon-degrading consortium in deep-sea sediment.</title>
        <authorList>
            <person name="Dong C."/>
            <person name="Ma T."/>
            <person name="Liu R."/>
            <person name="Shao Z."/>
        </authorList>
    </citation>
    <scope>NUCLEOTIDE SEQUENCE [LARGE SCALE GENOMIC DNA]</scope>
    <source>
        <strain evidence="3">soil36-7</strain>
    </source>
</reference>
<dbReference type="AlphaFoldDB" id="A0A4P7XIR2"/>
<name>A0A4P7XIR2_9ALTE</name>
<feature type="chain" id="PRO_5020521919" evidence="1">
    <location>
        <begin position="18"/>
        <end position="164"/>
    </location>
</feature>
<dbReference type="KEGG" id="hmi:soil367_12160"/>
<sequence length="164" mass="18484">MAILRLMYFTGVLSLFAATTGASTNEGDNRPQFRAVTAKGCFQSTNIKGDEFLAKGLIDVTIEDPEVIVTAQGEPLEIWTVTYESAVGFDLAKAVVGTHSTRCKSTERRLWIDREDAIELIESERLKELLEREYIRNKDVHEVGIIFRKSDPDSVEFVLQQKNN</sequence>
<protein>
    <submittedName>
        <fullName evidence="2">Uncharacterized protein</fullName>
    </submittedName>
</protein>
<evidence type="ECO:0000256" key="1">
    <source>
        <dbReference type="SAM" id="SignalP"/>
    </source>
</evidence>
<organism evidence="2 3">
    <name type="scientific">Hydrocarboniclastica marina</name>
    <dbReference type="NCBI Taxonomy" id="2259620"/>
    <lineage>
        <taxon>Bacteria</taxon>
        <taxon>Pseudomonadati</taxon>
        <taxon>Pseudomonadota</taxon>
        <taxon>Gammaproteobacteria</taxon>
        <taxon>Alteromonadales</taxon>
        <taxon>Alteromonadaceae</taxon>
        <taxon>Hydrocarboniclastica</taxon>
    </lineage>
</organism>
<evidence type="ECO:0000313" key="3">
    <source>
        <dbReference type="Proteomes" id="UP000298049"/>
    </source>
</evidence>
<evidence type="ECO:0000313" key="2">
    <source>
        <dbReference type="EMBL" id="QCF26623.1"/>
    </source>
</evidence>
<proteinExistence type="predicted"/>
<keyword evidence="1" id="KW-0732">Signal</keyword>